<accession>A0A4Q2UST7</accession>
<dbReference type="AlphaFoldDB" id="A0A4Q2UST7"/>
<proteinExistence type="predicted"/>
<evidence type="ECO:0000313" key="2">
    <source>
        <dbReference type="EMBL" id="RYC70845.1"/>
    </source>
</evidence>
<protein>
    <submittedName>
        <fullName evidence="2">Uncharacterized protein</fullName>
    </submittedName>
</protein>
<evidence type="ECO:0000313" key="3">
    <source>
        <dbReference type="Proteomes" id="UP000290407"/>
    </source>
</evidence>
<keyword evidence="1" id="KW-1133">Transmembrane helix</keyword>
<keyword evidence="1" id="KW-0472">Membrane</keyword>
<gene>
    <name evidence="2" type="ORF">EQG79_01455</name>
</gene>
<organism evidence="2 3">
    <name type="scientific">Spirosoma sordidisoli</name>
    <dbReference type="NCBI Taxonomy" id="2502893"/>
    <lineage>
        <taxon>Bacteria</taxon>
        <taxon>Pseudomonadati</taxon>
        <taxon>Bacteroidota</taxon>
        <taxon>Cytophagia</taxon>
        <taxon>Cytophagales</taxon>
        <taxon>Cytophagaceae</taxon>
        <taxon>Spirosoma</taxon>
    </lineage>
</organism>
<feature type="transmembrane region" description="Helical" evidence="1">
    <location>
        <begin position="15"/>
        <end position="38"/>
    </location>
</feature>
<keyword evidence="1" id="KW-0812">Transmembrane</keyword>
<dbReference type="RefSeq" id="WP_129599310.1">
    <property type="nucleotide sequence ID" value="NZ_SBLB01000001.1"/>
</dbReference>
<feature type="transmembrane region" description="Helical" evidence="1">
    <location>
        <begin position="75"/>
        <end position="95"/>
    </location>
</feature>
<evidence type="ECO:0000256" key="1">
    <source>
        <dbReference type="SAM" id="Phobius"/>
    </source>
</evidence>
<name>A0A4Q2UST7_9BACT</name>
<feature type="transmembrane region" description="Helical" evidence="1">
    <location>
        <begin position="50"/>
        <end position="69"/>
    </location>
</feature>
<reference evidence="2 3" key="1">
    <citation type="submission" date="2019-01" db="EMBL/GenBank/DDBJ databases">
        <title>Spirosoma flava sp. nov., a propanil-degrading bacterium isolated from herbicide-contaminated soil.</title>
        <authorList>
            <person name="Zhang L."/>
            <person name="Jiang J.-D."/>
        </authorList>
    </citation>
    <scope>NUCLEOTIDE SEQUENCE [LARGE SCALE GENOMIC DNA]</scope>
    <source>
        <strain evidence="2 3">TY50</strain>
    </source>
</reference>
<dbReference type="Proteomes" id="UP000290407">
    <property type="component" value="Unassembled WGS sequence"/>
</dbReference>
<dbReference type="EMBL" id="SBLB01000001">
    <property type="protein sequence ID" value="RYC70845.1"/>
    <property type="molecule type" value="Genomic_DNA"/>
</dbReference>
<keyword evidence="3" id="KW-1185">Reference proteome</keyword>
<sequence length="112" mass="11399">MNEFLQELATALNGFPPILIVLLAPFCGSLAACIVVGIAGGPDADSPGKIAGQFVVGWLAGAFGGPLLAPIFNAPAYTIGFVAGASGYWGIKVYLKKKQDEILNKPGGPGNP</sequence>
<comment type="caution">
    <text evidence="2">The sequence shown here is derived from an EMBL/GenBank/DDBJ whole genome shotgun (WGS) entry which is preliminary data.</text>
</comment>